<dbReference type="InterPro" id="IPR050090">
    <property type="entry name" value="Tyrosine_recombinase_XerCD"/>
</dbReference>
<dbReference type="PROSITE" id="PS51900">
    <property type="entry name" value="CB"/>
    <property type="match status" value="1"/>
</dbReference>
<evidence type="ECO:0000256" key="1">
    <source>
        <dbReference type="ARBA" id="ARBA00004496"/>
    </source>
</evidence>
<evidence type="ECO:0000256" key="8">
    <source>
        <dbReference type="ARBA" id="ARBA00023306"/>
    </source>
</evidence>
<dbReference type="Pfam" id="PF00589">
    <property type="entry name" value="Phage_integrase"/>
    <property type="match status" value="1"/>
</dbReference>
<keyword evidence="4" id="KW-0159">Chromosome partition</keyword>
<dbReference type="PANTHER" id="PTHR30349:SF77">
    <property type="entry name" value="TYROSINE RECOMBINASE XERC"/>
    <property type="match status" value="1"/>
</dbReference>
<dbReference type="GO" id="GO:0005737">
    <property type="term" value="C:cytoplasm"/>
    <property type="evidence" value="ECO:0007669"/>
    <property type="project" value="UniProtKB-SubCell"/>
</dbReference>
<dbReference type="InterPro" id="IPR011010">
    <property type="entry name" value="DNA_brk_join_enz"/>
</dbReference>
<proteinExistence type="predicted"/>
<name>H6RF64_9BACT</name>
<dbReference type="Pfam" id="PF02899">
    <property type="entry name" value="Phage_int_SAM_1"/>
    <property type="match status" value="1"/>
</dbReference>
<dbReference type="GO" id="GO:0006310">
    <property type="term" value="P:DNA recombination"/>
    <property type="evidence" value="ECO:0007669"/>
    <property type="project" value="UniProtKB-KW"/>
</dbReference>
<dbReference type="AlphaFoldDB" id="H6RF64"/>
<dbReference type="GO" id="GO:0007059">
    <property type="term" value="P:chromosome segregation"/>
    <property type="evidence" value="ECO:0007669"/>
    <property type="project" value="UniProtKB-KW"/>
</dbReference>
<evidence type="ECO:0000256" key="4">
    <source>
        <dbReference type="ARBA" id="ARBA00022829"/>
    </source>
</evidence>
<dbReference type="PROSITE" id="PS51898">
    <property type="entry name" value="TYR_RECOMBINASE"/>
    <property type="match status" value="1"/>
</dbReference>
<evidence type="ECO:0000256" key="2">
    <source>
        <dbReference type="ARBA" id="ARBA00022490"/>
    </source>
</evidence>
<organism evidence="12">
    <name type="scientific">uncultured Flavobacteriia bacterium</name>
    <dbReference type="NCBI Taxonomy" id="212695"/>
    <lineage>
        <taxon>Bacteria</taxon>
        <taxon>Pseudomonadati</taxon>
        <taxon>Bacteroidota</taxon>
        <taxon>Flavobacteriia</taxon>
        <taxon>environmental samples</taxon>
    </lineage>
</organism>
<comment type="subcellular location">
    <subcellularLocation>
        <location evidence="1">Cytoplasm</location>
    </subcellularLocation>
</comment>
<dbReference type="GO" id="GO:0003677">
    <property type="term" value="F:DNA binding"/>
    <property type="evidence" value="ECO:0007669"/>
    <property type="project" value="UniProtKB-UniRule"/>
</dbReference>
<evidence type="ECO:0000256" key="9">
    <source>
        <dbReference type="PROSITE-ProRule" id="PRU01248"/>
    </source>
</evidence>
<feature type="domain" description="Core-binding (CB)" evidence="11">
    <location>
        <begin position="1"/>
        <end position="85"/>
    </location>
</feature>
<keyword evidence="7" id="KW-0233">DNA recombination</keyword>
<evidence type="ECO:0000259" key="10">
    <source>
        <dbReference type="PROSITE" id="PS51898"/>
    </source>
</evidence>
<evidence type="ECO:0000259" key="11">
    <source>
        <dbReference type="PROSITE" id="PS51900"/>
    </source>
</evidence>
<protein>
    <submittedName>
        <fullName evidence="12">Putative site-specific recombinase, XerC/D-like</fullName>
    </submittedName>
</protein>
<keyword evidence="5" id="KW-0229">DNA integration</keyword>
<dbReference type="EMBL" id="FO117587">
    <property type="protein sequence ID" value="CCF99675.1"/>
    <property type="molecule type" value="Genomic_DNA"/>
</dbReference>
<keyword evidence="6 9" id="KW-0238">DNA-binding</keyword>
<dbReference type="GO" id="GO:0015074">
    <property type="term" value="P:DNA integration"/>
    <property type="evidence" value="ECO:0007669"/>
    <property type="project" value="UniProtKB-KW"/>
</dbReference>
<dbReference type="Gene3D" id="1.10.443.10">
    <property type="entry name" value="Intergrase catalytic core"/>
    <property type="match status" value="1"/>
</dbReference>
<dbReference type="InterPro" id="IPR002104">
    <property type="entry name" value="Integrase_catalytic"/>
</dbReference>
<reference evidence="12" key="1">
    <citation type="journal article" date="2012" name="Environ. Microbiol.">
        <title>Genomic content of uncultured Bacteroidetes from contrasting oceanic provinces in the North Atlantic Ocean.</title>
        <authorList>
            <person name="Gomez-Pereira P.R."/>
            <person name="Schuler M."/>
            <person name="Fuchs B.M."/>
            <person name="Bennke C."/>
            <person name="Teeling H."/>
            <person name="Waldmann J."/>
            <person name="Richter M."/>
            <person name="Barbe V."/>
            <person name="Bataille E."/>
            <person name="Glockner F.O."/>
            <person name="Amann R."/>
        </authorList>
    </citation>
    <scope>NUCLEOTIDE SEQUENCE</scope>
</reference>
<evidence type="ECO:0000256" key="3">
    <source>
        <dbReference type="ARBA" id="ARBA00022618"/>
    </source>
</evidence>
<keyword evidence="8" id="KW-0131">Cell cycle</keyword>
<evidence type="ECO:0000256" key="6">
    <source>
        <dbReference type="ARBA" id="ARBA00023125"/>
    </source>
</evidence>
<keyword evidence="2" id="KW-0963">Cytoplasm</keyword>
<reference evidence="12" key="2">
    <citation type="submission" date="2012-02" db="EMBL/GenBank/DDBJ databases">
        <authorList>
            <person name="Genoscope - CEA"/>
        </authorList>
    </citation>
    <scope>NUCLEOTIDE SEQUENCE</scope>
</reference>
<evidence type="ECO:0000313" key="12">
    <source>
        <dbReference type="EMBL" id="CCF99675.1"/>
    </source>
</evidence>
<dbReference type="Gene3D" id="1.10.150.130">
    <property type="match status" value="1"/>
</dbReference>
<dbReference type="InterPro" id="IPR044068">
    <property type="entry name" value="CB"/>
</dbReference>
<evidence type="ECO:0000256" key="5">
    <source>
        <dbReference type="ARBA" id="ARBA00022908"/>
    </source>
</evidence>
<dbReference type="SUPFAM" id="SSF56349">
    <property type="entry name" value="DNA breaking-rejoining enzymes"/>
    <property type="match status" value="1"/>
</dbReference>
<feature type="domain" description="Tyr recombinase" evidence="10">
    <location>
        <begin position="106"/>
        <end position="288"/>
    </location>
</feature>
<dbReference type="PANTHER" id="PTHR30349">
    <property type="entry name" value="PHAGE INTEGRASE-RELATED"/>
    <property type="match status" value="1"/>
</dbReference>
<gene>
    <name evidence="12" type="ORF">VIS_S18BRA80003</name>
</gene>
<sequence length="296" mass="33713">MDNIAAFLRYLSSEKNYSTHTIRAYSKDIEGFAIHCSDAYGLRNLEKVHFTMLRDYIISLSKRGLTMRSINRNCSALKSLYTYFQKTGIIEVHPFAKHKAVKAKKAFITPFSVAELNTVLEQIDRTDFASLRDATAIELLYGTGIRQSELIELKTSDIDWAQSQMRVLGKRNKERLIPMIPALTVTLNHYLEQRNAYLGTSSNSFLLVTNKGNKTYPAFVYRLIKTYFRRVSSKISTSPHVLRHSFATHMLDAGADINVVQEILGHESLAATQEYTKVQLPKVQDAYRAAHPRAKK</sequence>
<accession>H6RF64</accession>
<dbReference type="InterPro" id="IPR013762">
    <property type="entry name" value="Integrase-like_cat_sf"/>
</dbReference>
<evidence type="ECO:0000256" key="7">
    <source>
        <dbReference type="ARBA" id="ARBA00023172"/>
    </source>
</evidence>
<keyword evidence="3" id="KW-0132">Cell division</keyword>
<dbReference type="InterPro" id="IPR004107">
    <property type="entry name" value="Integrase_SAM-like_N"/>
</dbReference>
<dbReference type="InterPro" id="IPR010998">
    <property type="entry name" value="Integrase_recombinase_N"/>
</dbReference>
<dbReference type="GO" id="GO:0051301">
    <property type="term" value="P:cell division"/>
    <property type="evidence" value="ECO:0007669"/>
    <property type="project" value="UniProtKB-KW"/>
</dbReference>